<dbReference type="EMBL" id="KV784361">
    <property type="protein sequence ID" value="OEU13857.1"/>
    <property type="molecule type" value="Genomic_DNA"/>
</dbReference>
<dbReference type="Proteomes" id="UP000095751">
    <property type="component" value="Unassembled WGS sequence"/>
</dbReference>
<gene>
    <name evidence="2" type="ORF">FRACYDRAFT_242208</name>
</gene>
<name>A0A1E7F6S8_9STRA</name>
<dbReference type="AlphaFoldDB" id="A0A1E7F6S8"/>
<dbReference type="KEGG" id="fcy:FRACYDRAFT_242208"/>
<protein>
    <submittedName>
        <fullName evidence="2">Uncharacterized protein</fullName>
    </submittedName>
</protein>
<feature type="compositionally biased region" description="Low complexity" evidence="1">
    <location>
        <begin position="43"/>
        <end position="58"/>
    </location>
</feature>
<evidence type="ECO:0000256" key="1">
    <source>
        <dbReference type="SAM" id="MobiDB-lite"/>
    </source>
</evidence>
<reference evidence="2 3" key="1">
    <citation type="submission" date="2016-09" db="EMBL/GenBank/DDBJ databases">
        <title>Extensive genetic diversity and differential bi-allelic expression allows diatom success in the polar Southern Ocean.</title>
        <authorList>
            <consortium name="DOE Joint Genome Institute"/>
            <person name="Mock T."/>
            <person name="Otillar R.P."/>
            <person name="Strauss J."/>
            <person name="Dupont C."/>
            <person name="Frickenhaus S."/>
            <person name="Maumus F."/>
            <person name="Mcmullan M."/>
            <person name="Sanges R."/>
            <person name="Schmutz J."/>
            <person name="Toseland A."/>
            <person name="Valas R."/>
            <person name="Veluchamy A."/>
            <person name="Ward B.J."/>
            <person name="Allen A."/>
            <person name="Barry K."/>
            <person name="Falciatore A."/>
            <person name="Ferrante M."/>
            <person name="Fortunato A.E."/>
            <person name="Gloeckner G."/>
            <person name="Gruber A."/>
            <person name="Hipkin R."/>
            <person name="Janech M."/>
            <person name="Kroth P."/>
            <person name="Leese F."/>
            <person name="Lindquist E."/>
            <person name="Lyon B.R."/>
            <person name="Martin J."/>
            <person name="Mayer C."/>
            <person name="Parker M."/>
            <person name="Quesneville H."/>
            <person name="Raymond J."/>
            <person name="Uhlig C."/>
            <person name="Valentin K.U."/>
            <person name="Worden A.Z."/>
            <person name="Armbrust E.V."/>
            <person name="Bowler C."/>
            <person name="Green B."/>
            <person name="Moulton V."/>
            <person name="Van Oosterhout C."/>
            <person name="Grigoriev I."/>
        </authorList>
    </citation>
    <scope>NUCLEOTIDE SEQUENCE [LARGE SCALE GENOMIC DNA]</scope>
    <source>
        <strain evidence="2 3">CCMP1102</strain>
    </source>
</reference>
<accession>A0A1E7F6S8</accession>
<evidence type="ECO:0000313" key="3">
    <source>
        <dbReference type="Proteomes" id="UP000095751"/>
    </source>
</evidence>
<keyword evidence="3" id="KW-1185">Reference proteome</keyword>
<evidence type="ECO:0000313" key="2">
    <source>
        <dbReference type="EMBL" id="OEU13857.1"/>
    </source>
</evidence>
<organism evidence="2 3">
    <name type="scientific">Fragilariopsis cylindrus CCMP1102</name>
    <dbReference type="NCBI Taxonomy" id="635003"/>
    <lineage>
        <taxon>Eukaryota</taxon>
        <taxon>Sar</taxon>
        <taxon>Stramenopiles</taxon>
        <taxon>Ochrophyta</taxon>
        <taxon>Bacillariophyta</taxon>
        <taxon>Bacillariophyceae</taxon>
        <taxon>Bacillariophycidae</taxon>
        <taxon>Bacillariales</taxon>
        <taxon>Bacillariaceae</taxon>
        <taxon>Fragilariopsis</taxon>
    </lineage>
</organism>
<dbReference type="InParanoid" id="A0A1E7F6S8"/>
<feature type="region of interest" description="Disordered" evidence="1">
    <location>
        <begin position="1"/>
        <end position="108"/>
    </location>
</feature>
<feature type="compositionally biased region" description="Acidic residues" evidence="1">
    <location>
        <begin position="10"/>
        <end position="28"/>
    </location>
</feature>
<sequence>MSPSRRSVVDDDGNDNDSDNDIDNDIDHDDGTKKCTRCIRGPTASTENVTTKTTNNNTKSPESDPDPELEGINGKAEAIFTKEAINTTKSPTELEPELEEQQQRKRKKVITTNTTTNIRIKTTTRTTRTRRVDDGTKECTRCVRGPKYKHGHDITCQRSQFTNLQFTIYNFFPY</sequence>
<proteinExistence type="predicted"/>